<evidence type="ECO:0000313" key="1">
    <source>
        <dbReference type="EMBL" id="HJF94985.1"/>
    </source>
</evidence>
<protein>
    <submittedName>
        <fullName evidence="1">Uncharacterized protein</fullName>
    </submittedName>
</protein>
<dbReference type="EMBL" id="DYVY01000153">
    <property type="protein sequence ID" value="HJF94985.1"/>
    <property type="molecule type" value="Genomic_DNA"/>
</dbReference>
<gene>
    <name evidence="1" type="ORF">K8V82_09385</name>
</gene>
<evidence type="ECO:0000313" key="2">
    <source>
        <dbReference type="Proteomes" id="UP000769156"/>
    </source>
</evidence>
<comment type="caution">
    <text evidence="1">The sequence shown here is derived from an EMBL/GenBank/DDBJ whole genome shotgun (WGS) entry which is preliminary data.</text>
</comment>
<reference evidence="1" key="1">
    <citation type="journal article" date="2021" name="PeerJ">
        <title>Extensive microbial diversity within the chicken gut microbiome revealed by metagenomics and culture.</title>
        <authorList>
            <person name="Gilroy R."/>
            <person name="Ravi A."/>
            <person name="Getino M."/>
            <person name="Pursley I."/>
            <person name="Horton D.L."/>
            <person name="Alikhan N.F."/>
            <person name="Baker D."/>
            <person name="Gharbi K."/>
            <person name="Hall N."/>
            <person name="Watson M."/>
            <person name="Adriaenssens E.M."/>
            <person name="Foster-Nyarko E."/>
            <person name="Jarju S."/>
            <person name="Secka A."/>
            <person name="Antonio M."/>
            <person name="Oren A."/>
            <person name="Chaudhuri R.R."/>
            <person name="La Ragione R."/>
            <person name="Hildebrand F."/>
            <person name="Pallen M.J."/>
        </authorList>
    </citation>
    <scope>NUCLEOTIDE SEQUENCE</scope>
    <source>
        <strain evidence="1">ChiSjej5B23-16112</strain>
    </source>
</reference>
<sequence length="99" mass="11698">MYEGSTAILKMLHVYLEGEPMDENEYRCRITEYDPEREYMYMTLEEGDLTGISLDAEYDCRICEEDVSCQGSVRERYFDKEGSRLVFSVENGFYKNNLN</sequence>
<dbReference type="Proteomes" id="UP000769156">
    <property type="component" value="Unassembled WGS sequence"/>
</dbReference>
<reference evidence="1" key="2">
    <citation type="submission" date="2021-09" db="EMBL/GenBank/DDBJ databases">
        <authorList>
            <person name="Gilroy R."/>
        </authorList>
    </citation>
    <scope>NUCLEOTIDE SEQUENCE</scope>
    <source>
        <strain evidence="1">ChiSjej5B23-16112</strain>
    </source>
</reference>
<dbReference type="RefSeq" id="WP_226395577.1">
    <property type="nucleotide sequence ID" value="NZ_CALKQL010000021.1"/>
</dbReference>
<accession>A0A921I2M2</accession>
<name>A0A921I2M2_9FIRM</name>
<dbReference type="AlphaFoldDB" id="A0A921I2M2"/>
<proteinExistence type="predicted"/>
<organism evidence="1 2">
    <name type="scientific">Lachnoclostridium phocaeense</name>
    <dbReference type="NCBI Taxonomy" id="1871021"/>
    <lineage>
        <taxon>Bacteria</taxon>
        <taxon>Bacillati</taxon>
        <taxon>Bacillota</taxon>
        <taxon>Clostridia</taxon>
        <taxon>Lachnospirales</taxon>
        <taxon>Lachnospiraceae</taxon>
    </lineage>
</organism>